<dbReference type="eggNOG" id="COG1663">
    <property type="taxonomic scope" value="Bacteria"/>
</dbReference>
<dbReference type="InterPro" id="IPR003758">
    <property type="entry name" value="LpxK"/>
</dbReference>
<evidence type="ECO:0000256" key="9">
    <source>
        <dbReference type="ARBA" id="ARBA00022777"/>
    </source>
</evidence>
<keyword evidence="10 13" id="KW-0067">ATP-binding</keyword>
<dbReference type="STRING" id="897.B2D07_15240"/>
<keyword evidence="5 13" id="KW-0444">Lipid biosynthesis</keyword>
<evidence type="ECO:0000256" key="10">
    <source>
        <dbReference type="ARBA" id="ARBA00022840"/>
    </source>
</evidence>
<dbReference type="GO" id="GO:0009245">
    <property type="term" value="P:lipid A biosynthetic process"/>
    <property type="evidence" value="ECO:0007669"/>
    <property type="project" value="UniProtKB-UniRule"/>
</dbReference>
<evidence type="ECO:0000256" key="3">
    <source>
        <dbReference type="ARBA" id="ARBA00012071"/>
    </source>
</evidence>
<comment type="similarity">
    <text evidence="13">Belongs to the LpxK family.</text>
</comment>
<evidence type="ECO:0000256" key="8">
    <source>
        <dbReference type="ARBA" id="ARBA00022741"/>
    </source>
</evidence>
<accession>S7TF41</accession>
<keyword evidence="11 13" id="KW-0443">Lipid metabolism</keyword>
<evidence type="ECO:0000256" key="11">
    <source>
        <dbReference type="ARBA" id="ARBA00023098"/>
    </source>
</evidence>
<dbReference type="InterPro" id="IPR027417">
    <property type="entry name" value="P-loop_NTPase"/>
</dbReference>
<keyword evidence="15" id="KW-1185">Reference proteome</keyword>
<dbReference type="Proteomes" id="UP000014977">
    <property type="component" value="Unassembled WGS sequence"/>
</dbReference>
<evidence type="ECO:0000256" key="12">
    <source>
        <dbReference type="ARBA" id="ARBA00029757"/>
    </source>
</evidence>
<organism evidence="14 15">
    <name type="scientific">Desulfococcus multivorans DSM 2059</name>
    <dbReference type="NCBI Taxonomy" id="1121405"/>
    <lineage>
        <taxon>Bacteria</taxon>
        <taxon>Pseudomonadati</taxon>
        <taxon>Thermodesulfobacteriota</taxon>
        <taxon>Desulfobacteria</taxon>
        <taxon>Desulfobacterales</taxon>
        <taxon>Desulfococcaceae</taxon>
        <taxon>Desulfococcus</taxon>
    </lineage>
</organism>
<comment type="caution">
    <text evidence="14">The sequence shown here is derived from an EMBL/GenBank/DDBJ whole genome shotgun (WGS) entry which is preliminary data.</text>
</comment>
<dbReference type="EC" id="2.7.1.130" evidence="3 13"/>
<dbReference type="GO" id="GO:0005524">
    <property type="term" value="F:ATP binding"/>
    <property type="evidence" value="ECO:0007669"/>
    <property type="project" value="UniProtKB-UniRule"/>
</dbReference>
<dbReference type="EMBL" id="ATHJ01000105">
    <property type="protein sequence ID" value="EPR35812.1"/>
    <property type="molecule type" value="Genomic_DNA"/>
</dbReference>
<keyword evidence="7 13" id="KW-0808">Transferase</keyword>
<comment type="pathway">
    <text evidence="2 13">Glycolipid biosynthesis; lipid IV(A) biosynthesis; lipid IV(A) from (3R)-3-hydroxytetradecanoyl-[acyl-carrier-protein] and UDP-N-acetyl-alpha-D-glucosamine: step 6/6.</text>
</comment>
<dbReference type="GO" id="GO:0009029">
    <property type="term" value="F:lipid-A 4'-kinase activity"/>
    <property type="evidence" value="ECO:0007669"/>
    <property type="project" value="UniProtKB-UniRule"/>
</dbReference>
<dbReference type="NCBIfam" id="TIGR00682">
    <property type="entry name" value="lpxK"/>
    <property type="match status" value="1"/>
</dbReference>
<keyword evidence="9 13" id="KW-0418">Kinase</keyword>
<dbReference type="UniPathway" id="UPA00359">
    <property type="reaction ID" value="UER00482"/>
</dbReference>
<name>S7TF41_DESML</name>
<keyword evidence="6 13" id="KW-0441">Lipid A biosynthesis</keyword>
<evidence type="ECO:0000256" key="4">
    <source>
        <dbReference type="ARBA" id="ARBA00016436"/>
    </source>
</evidence>
<evidence type="ECO:0000256" key="7">
    <source>
        <dbReference type="ARBA" id="ARBA00022679"/>
    </source>
</evidence>
<evidence type="ECO:0000256" key="6">
    <source>
        <dbReference type="ARBA" id="ARBA00022556"/>
    </source>
</evidence>
<feature type="binding site" evidence="13">
    <location>
        <begin position="66"/>
        <end position="73"/>
    </location>
    <ligand>
        <name>ATP</name>
        <dbReference type="ChEBI" id="CHEBI:30616"/>
    </ligand>
</feature>
<sequence>MSTLRRAILAAIENDGPMASGLPALGLSAVARLYETAMVRRALWYAADRRRSRRLPCRVVSIGNITVGGTGKTPMTLRLAGEFADAGIPTVIVSRGYRGKAEAEGGVVSDGETLFMDAATAGDEPFMMAETLTAAQRRVPVIVGRDRYAAGMTAVRRFGAKILLLDDAFQHLRLARDLDLLLLDARAPFGNGRVLPRGPLREPLSALKRADAVILTRCDPGVSPAAREIERGVLGCPLFRTVHRPFVRKIVRYSAPVPDEPGPVRPEAIDRRPAVFAFSGIARNETFIFTAQSLGFQVTGQAGFPDHYAYTPSDLTDLSAAAVSSGAGGIVTTEKDYARMDRGFTWPLDLFVIGIEMDFGAENPAFRRFVRSRLGIPESPPVNPSAPA</sequence>
<dbReference type="PANTHER" id="PTHR42724:SF1">
    <property type="entry name" value="TETRAACYLDISACCHARIDE 4'-KINASE, MITOCHONDRIAL-RELATED"/>
    <property type="match status" value="1"/>
</dbReference>
<dbReference type="PANTHER" id="PTHR42724">
    <property type="entry name" value="TETRAACYLDISACCHARIDE 4'-KINASE"/>
    <property type="match status" value="1"/>
</dbReference>
<gene>
    <name evidence="13" type="primary">lpxK</name>
    <name evidence="14" type="ORF">dsmv_0517</name>
</gene>
<dbReference type="HAMAP" id="MF_00409">
    <property type="entry name" value="LpxK"/>
    <property type="match status" value="1"/>
</dbReference>
<keyword evidence="8 13" id="KW-0547">Nucleotide-binding</keyword>
<evidence type="ECO:0000313" key="14">
    <source>
        <dbReference type="EMBL" id="EPR35812.1"/>
    </source>
</evidence>
<dbReference type="GO" id="GO:0005886">
    <property type="term" value="C:plasma membrane"/>
    <property type="evidence" value="ECO:0007669"/>
    <property type="project" value="TreeGrafter"/>
</dbReference>
<dbReference type="SUPFAM" id="SSF52540">
    <property type="entry name" value="P-loop containing nucleoside triphosphate hydrolases"/>
    <property type="match status" value="1"/>
</dbReference>
<dbReference type="OrthoDB" id="9766423at2"/>
<evidence type="ECO:0000256" key="1">
    <source>
        <dbReference type="ARBA" id="ARBA00002274"/>
    </source>
</evidence>
<protein>
    <recommendedName>
        <fullName evidence="4 13">Tetraacyldisaccharide 4'-kinase</fullName>
        <ecNumber evidence="3 13">2.7.1.130</ecNumber>
    </recommendedName>
    <alternativeName>
        <fullName evidence="12 13">Lipid A 4'-kinase</fullName>
    </alternativeName>
</protein>
<comment type="function">
    <text evidence="1 13">Transfers the gamma-phosphate of ATP to the 4'-position of a tetraacyldisaccharide 1-phosphate intermediate (termed DS-1-P) to form tetraacyldisaccharide 1,4'-bis-phosphate (lipid IVA).</text>
</comment>
<evidence type="ECO:0000256" key="2">
    <source>
        <dbReference type="ARBA" id="ARBA00004870"/>
    </source>
</evidence>
<reference evidence="14 15" key="1">
    <citation type="journal article" date="2013" name="Genome Announc.">
        <title>Draft genome sequences for three mercury-methylating, sulfate-reducing bacteria.</title>
        <authorList>
            <person name="Brown S.D."/>
            <person name="Hurt R.A.Jr."/>
            <person name="Gilmour C.C."/>
            <person name="Elias D.A."/>
        </authorList>
    </citation>
    <scope>NUCLEOTIDE SEQUENCE [LARGE SCALE GENOMIC DNA]</scope>
    <source>
        <strain evidence="14 15">DSM 2059</strain>
    </source>
</reference>
<comment type="catalytic activity">
    <reaction evidence="13">
        <text>a lipid A disaccharide + ATP = a lipid IVA + ADP + H(+)</text>
        <dbReference type="Rhea" id="RHEA:67840"/>
        <dbReference type="ChEBI" id="CHEBI:15378"/>
        <dbReference type="ChEBI" id="CHEBI:30616"/>
        <dbReference type="ChEBI" id="CHEBI:176343"/>
        <dbReference type="ChEBI" id="CHEBI:176425"/>
        <dbReference type="ChEBI" id="CHEBI:456216"/>
        <dbReference type="EC" id="2.7.1.130"/>
    </reaction>
</comment>
<evidence type="ECO:0000256" key="5">
    <source>
        <dbReference type="ARBA" id="ARBA00022516"/>
    </source>
</evidence>
<proteinExistence type="inferred from homology"/>
<evidence type="ECO:0000313" key="15">
    <source>
        <dbReference type="Proteomes" id="UP000014977"/>
    </source>
</evidence>
<dbReference type="PATRIC" id="fig|1121405.3.peg.3216"/>
<dbReference type="AlphaFoldDB" id="S7TF41"/>
<dbReference type="RefSeq" id="WP_020877628.1">
    <property type="nucleotide sequence ID" value="NZ_ATHJ01000105.1"/>
</dbReference>
<evidence type="ECO:0000256" key="13">
    <source>
        <dbReference type="HAMAP-Rule" id="MF_00409"/>
    </source>
</evidence>
<dbReference type="GO" id="GO:0009244">
    <property type="term" value="P:lipopolysaccharide core region biosynthetic process"/>
    <property type="evidence" value="ECO:0007669"/>
    <property type="project" value="TreeGrafter"/>
</dbReference>
<dbReference type="Pfam" id="PF02606">
    <property type="entry name" value="LpxK"/>
    <property type="match status" value="1"/>
</dbReference>